<proteinExistence type="predicted"/>
<dbReference type="InterPro" id="IPR008318">
    <property type="entry name" value="UCP030820"/>
</dbReference>
<accession>A0A3B0R7H3</accession>
<reference evidence="1" key="1">
    <citation type="submission" date="2018-06" db="EMBL/GenBank/DDBJ databases">
        <authorList>
            <person name="Zhirakovskaya E."/>
        </authorList>
    </citation>
    <scope>NUCLEOTIDE SEQUENCE</scope>
</reference>
<organism evidence="1">
    <name type="scientific">hydrothermal vent metagenome</name>
    <dbReference type="NCBI Taxonomy" id="652676"/>
    <lineage>
        <taxon>unclassified sequences</taxon>
        <taxon>metagenomes</taxon>
        <taxon>ecological metagenomes</taxon>
    </lineage>
</organism>
<gene>
    <name evidence="1" type="ORF">MNBD_ALPHA02-1636</name>
</gene>
<dbReference type="Pfam" id="PF06073">
    <property type="entry name" value="DUF934"/>
    <property type="match status" value="1"/>
</dbReference>
<sequence>MKIIKDKAIVEDNWTHYDGTGDIPAGDLIVPHKVWKEMGLSGRKVGLRLEPDDHPGDIAGDLDSFDLIAINFPTFNDGRGYSYAKILRDRFGYRKEIRAIGDVMRDQIFYMQRCGFNAYEVKADRDINDALRAFDDFTITYQTSADEAIPLYRRR</sequence>
<dbReference type="AlphaFoldDB" id="A0A3B0R7H3"/>
<evidence type="ECO:0000313" key="1">
    <source>
        <dbReference type="EMBL" id="VAV88061.1"/>
    </source>
</evidence>
<dbReference type="PIRSF" id="PIRSF030820">
    <property type="entry name" value="UCP030820"/>
    <property type="match status" value="1"/>
</dbReference>
<protein>
    <submittedName>
        <fullName evidence="1">Oxidoreductase probably involved in sulfite reduction</fullName>
    </submittedName>
</protein>
<dbReference type="EMBL" id="UOED01000031">
    <property type="protein sequence ID" value="VAV88061.1"/>
    <property type="molecule type" value="Genomic_DNA"/>
</dbReference>
<name>A0A3B0R7H3_9ZZZZ</name>